<dbReference type="KEGG" id="clec:106674069"/>
<proteinExistence type="predicted"/>
<accession>A0A8I6THX5</accession>
<feature type="compositionally biased region" description="Polar residues" evidence="1">
    <location>
        <begin position="191"/>
        <end position="213"/>
    </location>
</feature>
<reference evidence="2" key="1">
    <citation type="submission" date="2022-01" db="UniProtKB">
        <authorList>
            <consortium name="EnsemblMetazoa"/>
        </authorList>
    </citation>
    <scope>IDENTIFICATION</scope>
</reference>
<evidence type="ECO:0000256" key="1">
    <source>
        <dbReference type="SAM" id="MobiDB-lite"/>
    </source>
</evidence>
<dbReference type="Proteomes" id="UP000494040">
    <property type="component" value="Unassembled WGS sequence"/>
</dbReference>
<keyword evidence="3" id="KW-1185">Reference proteome</keyword>
<evidence type="ECO:0000313" key="2">
    <source>
        <dbReference type="EnsemblMetazoa" id="XP_014262004.1"/>
    </source>
</evidence>
<dbReference type="EnsemblMetazoa" id="XM_014406518.2">
    <property type="protein sequence ID" value="XP_014262004.1"/>
    <property type="gene ID" value="LOC106674069"/>
</dbReference>
<name>A0A8I6THX5_CIMLE</name>
<protein>
    <submittedName>
        <fullName evidence="2">Uncharacterized protein</fullName>
    </submittedName>
</protein>
<dbReference type="AlphaFoldDB" id="A0A8I6THX5"/>
<organism evidence="2 3">
    <name type="scientific">Cimex lectularius</name>
    <name type="common">Bed bug</name>
    <name type="synonym">Acanthia lectularia</name>
    <dbReference type="NCBI Taxonomy" id="79782"/>
    <lineage>
        <taxon>Eukaryota</taxon>
        <taxon>Metazoa</taxon>
        <taxon>Ecdysozoa</taxon>
        <taxon>Arthropoda</taxon>
        <taxon>Hexapoda</taxon>
        <taxon>Insecta</taxon>
        <taxon>Pterygota</taxon>
        <taxon>Neoptera</taxon>
        <taxon>Paraneoptera</taxon>
        <taxon>Hemiptera</taxon>
        <taxon>Heteroptera</taxon>
        <taxon>Panheteroptera</taxon>
        <taxon>Cimicomorpha</taxon>
        <taxon>Cimicidae</taxon>
        <taxon>Cimex</taxon>
    </lineage>
</organism>
<feature type="region of interest" description="Disordered" evidence="1">
    <location>
        <begin position="147"/>
        <end position="251"/>
    </location>
</feature>
<feature type="compositionally biased region" description="Basic and acidic residues" evidence="1">
    <location>
        <begin position="214"/>
        <end position="224"/>
    </location>
</feature>
<dbReference type="GeneID" id="106674069"/>
<evidence type="ECO:0000313" key="3">
    <source>
        <dbReference type="Proteomes" id="UP000494040"/>
    </source>
</evidence>
<dbReference type="RefSeq" id="XP_014262004.1">
    <property type="nucleotide sequence ID" value="XM_014406518.2"/>
</dbReference>
<sequence>MQSENLELPFDADCPNCVKEWIGDCNFHFIKNYEATYAEKSEQPEPAEDILSQSIYNEWVSLGKSFWLNEETQGNVLLSSLNLELVGIKEQTVEVNTEETVKKCTQQPKRKPTIIAIRKTKSKKLKRATVKETVRLKLSFLKSILKKKPKVRSSKPSRQVNPGVSKPGKNKTTKKAGPSKKNNKSRKTKVNKCNASKKQELSQKSTLSNQANSENKDLNKEPKGRLCLQDIKNTKAPEAWENKNNDGKKRERKQVLKELEAQESFVKVVLNRQKKSSHKKRHNAENKENCFANISKFMFRGTENDERRPLILRRNCNKKQIL</sequence>
<feature type="compositionally biased region" description="Basic and acidic residues" evidence="1">
    <location>
        <begin position="232"/>
        <end position="251"/>
    </location>
</feature>
<feature type="compositionally biased region" description="Basic residues" evidence="1">
    <location>
        <begin position="168"/>
        <end position="190"/>
    </location>
</feature>